<gene>
    <name evidence="1" type="ORF">AN2V17_10640</name>
</gene>
<reference evidence="1" key="1">
    <citation type="submission" date="2023-09" db="EMBL/GenBank/DDBJ databases">
        <title>Vallitalea sediminicola and Vallitalea maricola sp. nov., anaerobic bacteria isolated from marine sediment.</title>
        <authorList>
            <person name="Hirano S."/>
            <person name="Maeda A."/>
            <person name="Terahara T."/>
            <person name="Mori K."/>
            <person name="Hamada M."/>
            <person name="Matsumoto R."/>
            <person name="Kobayashi T."/>
        </authorList>
    </citation>
    <scope>NUCLEOTIDE SEQUENCE</scope>
    <source>
        <strain evidence="1">AN17-2</strain>
    </source>
</reference>
<protein>
    <submittedName>
        <fullName evidence="1">L-aspartate oxidase</fullName>
    </submittedName>
</protein>
<evidence type="ECO:0000313" key="2">
    <source>
        <dbReference type="Proteomes" id="UP001374599"/>
    </source>
</evidence>
<evidence type="ECO:0000313" key="1">
    <source>
        <dbReference type="EMBL" id="GMQ61834.1"/>
    </source>
</evidence>
<sequence>MREYIIPFDTEYNPKEYTDVIIVGCGIAGLYTALMLPSDIDVTIVAKEPYKETNSYLAQGGIAAPCDKLNDTKEMFFNDTMVCGRGESDTEAVSILVNEAMDNIIQLEKLGVEFDKDNNGFLLGKEGAHSVSRIVRAGDSTGKSVMEALYHLAKSKKNINIRENIFVIDILTYANKSIGILILDDGRVKSIFSKYTIINTGGIGNLFEQTTNAKGINGDGIAMMLRANGIVRNMSYLQFHPTVFYNNRSLKQSFLISEAVRGEGALLYNERGERFMEKVHPMKELAPRDIVSLAIMQQIKKQITPCVYLDITHWNEEALKLRFPTIFGFCQRNNINMAKDLVPVAPRMHYFMGGIKVDIKGKTSINNLYACGECSCTGVHGKNRLASNSLLEAIVFGRRIARNIKENIYDIIDTDKDIRIVNVDSSYKIMEDEHTIAKWMGQYFGIDRTIAKVKQLENKINKAYCNAKKTNIICREEIEKVNMISVIKAIINDDLNKKITKQINLN</sequence>
<dbReference type="EMBL" id="BTPU01000015">
    <property type="protein sequence ID" value="GMQ61834.1"/>
    <property type="molecule type" value="Genomic_DNA"/>
</dbReference>
<accession>A0ACB5UFV8</accession>
<organism evidence="1 2">
    <name type="scientific">Vallitalea maricola</name>
    <dbReference type="NCBI Taxonomy" id="3074433"/>
    <lineage>
        <taxon>Bacteria</taxon>
        <taxon>Bacillati</taxon>
        <taxon>Bacillota</taxon>
        <taxon>Clostridia</taxon>
        <taxon>Lachnospirales</taxon>
        <taxon>Vallitaleaceae</taxon>
        <taxon>Vallitalea</taxon>
    </lineage>
</organism>
<comment type="caution">
    <text evidence="1">The sequence shown here is derived from an EMBL/GenBank/DDBJ whole genome shotgun (WGS) entry which is preliminary data.</text>
</comment>
<name>A0ACB5UFV8_9FIRM</name>
<dbReference type="Proteomes" id="UP001374599">
    <property type="component" value="Unassembled WGS sequence"/>
</dbReference>
<proteinExistence type="predicted"/>
<keyword evidence="2" id="KW-1185">Reference proteome</keyword>